<evidence type="ECO:0000256" key="2">
    <source>
        <dbReference type="ARBA" id="ARBA00022723"/>
    </source>
</evidence>
<evidence type="ECO:0000313" key="5">
    <source>
        <dbReference type="EMBL" id="OEO32555.1"/>
    </source>
</evidence>
<dbReference type="SUPFAM" id="SSF51604">
    <property type="entry name" value="Enolase C-terminal domain-like"/>
    <property type="match status" value="1"/>
</dbReference>
<evidence type="ECO:0000259" key="4">
    <source>
        <dbReference type="SMART" id="SM00922"/>
    </source>
</evidence>
<keyword evidence="2" id="KW-0479">Metal-binding</keyword>
<dbReference type="OrthoDB" id="9802699at2"/>
<dbReference type="Gene3D" id="3.30.390.10">
    <property type="entry name" value="Enolase-like, N-terminal domain"/>
    <property type="match status" value="1"/>
</dbReference>
<keyword evidence="6" id="KW-1185">Reference proteome</keyword>
<dbReference type="PANTHER" id="PTHR13794:SF58">
    <property type="entry name" value="MITOCHONDRIAL ENOLASE SUPERFAMILY MEMBER 1"/>
    <property type="match status" value="1"/>
</dbReference>
<dbReference type="Pfam" id="PF13378">
    <property type="entry name" value="MR_MLE_C"/>
    <property type="match status" value="1"/>
</dbReference>
<evidence type="ECO:0000313" key="6">
    <source>
        <dbReference type="Proteomes" id="UP000095463"/>
    </source>
</evidence>
<dbReference type="RefSeq" id="WP_069908309.1">
    <property type="nucleotide sequence ID" value="NZ_LAJE02000069.1"/>
</dbReference>
<dbReference type="InterPro" id="IPR046945">
    <property type="entry name" value="RHMD-like"/>
</dbReference>
<organism evidence="5 6">
    <name type="scientific">Devosia insulae DS-56</name>
    <dbReference type="NCBI Taxonomy" id="1116389"/>
    <lineage>
        <taxon>Bacteria</taxon>
        <taxon>Pseudomonadati</taxon>
        <taxon>Pseudomonadota</taxon>
        <taxon>Alphaproteobacteria</taxon>
        <taxon>Hyphomicrobiales</taxon>
        <taxon>Devosiaceae</taxon>
        <taxon>Devosia</taxon>
    </lineage>
</organism>
<sequence length="384" mass="43580">MKITGFTAWLVEHEPGPKFIWRDGIPGSHGDIPRGSKPHKAVIRMETDAGIDGVIEMGRGEAVIDLVRRRYHEFIGENPLLTERMWRLIWEIDRIEEIHMRHLGMLDMLCWDVKSQHAKMPIYQMLGGDNRVVPAYASTVTWPTMDEYERYIKMSRDVGFKAFKLHAWGGPVKRDIELCENLRKWVGPDADLMFDGSAGWDYVNALEFGKAIQDLGFLWYEEPMREFHLGSYTKLCEKLDIPILAAETSDGVHGNMATWIENKALDMTRVSTFYKGGFTGSMKVAHLSESHGMRAQVHGMGLENAQICAAISNNDYYEQLVMNEEQIKGLDKLGPLAIVDGNLTVSDEPGIGYEFDFKTLDETALTKVSVTERLTPRGAEVPWH</sequence>
<dbReference type="Proteomes" id="UP000095463">
    <property type="component" value="Unassembled WGS sequence"/>
</dbReference>
<dbReference type="GO" id="GO:0016836">
    <property type="term" value="F:hydro-lyase activity"/>
    <property type="evidence" value="ECO:0007669"/>
    <property type="project" value="TreeGrafter"/>
</dbReference>
<feature type="domain" description="Mandelate racemase/muconate lactonizing enzyme C-terminal" evidence="4">
    <location>
        <begin position="145"/>
        <end position="242"/>
    </location>
</feature>
<keyword evidence="3" id="KW-0460">Magnesium</keyword>
<dbReference type="SMART" id="SM00922">
    <property type="entry name" value="MR_MLE"/>
    <property type="match status" value="1"/>
</dbReference>
<dbReference type="SUPFAM" id="SSF54826">
    <property type="entry name" value="Enolase N-terminal domain-like"/>
    <property type="match status" value="1"/>
</dbReference>
<evidence type="ECO:0000256" key="1">
    <source>
        <dbReference type="ARBA" id="ARBA00001946"/>
    </source>
</evidence>
<dbReference type="SFLD" id="SFLDS00001">
    <property type="entry name" value="Enolase"/>
    <property type="match status" value="1"/>
</dbReference>
<dbReference type="InterPro" id="IPR013342">
    <property type="entry name" value="Mandelate_racemase_C"/>
</dbReference>
<dbReference type="InterPro" id="IPR036849">
    <property type="entry name" value="Enolase-like_C_sf"/>
</dbReference>
<name>A0A1E5XVE3_9HYPH</name>
<dbReference type="GO" id="GO:0016052">
    <property type="term" value="P:carbohydrate catabolic process"/>
    <property type="evidence" value="ECO:0007669"/>
    <property type="project" value="TreeGrafter"/>
</dbReference>
<proteinExistence type="predicted"/>
<comment type="caution">
    <text evidence="5">The sequence shown here is derived from an EMBL/GenBank/DDBJ whole genome shotgun (WGS) entry which is preliminary data.</text>
</comment>
<gene>
    <name evidence="5" type="ORF">VW23_011035</name>
</gene>
<protein>
    <recommendedName>
        <fullName evidence="4">Mandelate racemase/muconate lactonizing enzyme C-terminal domain-containing protein</fullName>
    </recommendedName>
</protein>
<evidence type="ECO:0000256" key="3">
    <source>
        <dbReference type="ARBA" id="ARBA00022842"/>
    </source>
</evidence>
<dbReference type="GO" id="GO:0000287">
    <property type="term" value="F:magnesium ion binding"/>
    <property type="evidence" value="ECO:0007669"/>
    <property type="project" value="TreeGrafter"/>
</dbReference>
<dbReference type="EMBL" id="LAJE02000069">
    <property type="protein sequence ID" value="OEO32555.1"/>
    <property type="molecule type" value="Genomic_DNA"/>
</dbReference>
<dbReference type="InterPro" id="IPR029065">
    <property type="entry name" value="Enolase_C-like"/>
</dbReference>
<reference evidence="5 6" key="1">
    <citation type="journal article" date="2015" name="Genome Announc.">
        <title>Genome Assemblies of Three Soil-Associated Devosia species: D. insulae, D. limi, and D. soli.</title>
        <authorList>
            <person name="Hassan Y.I."/>
            <person name="Lepp D."/>
            <person name="Zhou T."/>
        </authorList>
    </citation>
    <scope>NUCLEOTIDE SEQUENCE [LARGE SCALE GENOMIC DNA]</scope>
    <source>
        <strain evidence="5 6">DS-56</strain>
    </source>
</reference>
<dbReference type="PANTHER" id="PTHR13794">
    <property type="entry name" value="ENOLASE SUPERFAMILY, MANDELATE RACEMASE"/>
    <property type="match status" value="1"/>
</dbReference>
<accession>A0A1E5XVE3</accession>
<comment type="cofactor">
    <cofactor evidence="1">
        <name>Mg(2+)</name>
        <dbReference type="ChEBI" id="CHEBI:18420"/>
    </cofactor>
</comment>
<dbReference type="InterPro" id="IPR029017">
    <property type="entry name" value="Enolase-like_N"/>
</dbReference>
<dbReference type="Gene3D" id="3.20.20.120">
    <property type="entry name" value="Enolase-like C-terminal domain"/>
    <property type="match status" value="1"/>
</dbReference>
<dbReference type="AlphaFoldDB" id="A0A1E5XVE3"/>